<reference evidence="2 3" key="1">
    <citation type="submission" date="2018-09" db="EMBL/GenBank/DDBJ databases">
        <authorList>
            <person name="Wang Z."/>
        </authorList>
    </citation>
    <scope>NUCLEOTIDE SEQUENCE [LARGE SCALE GENOMIC DNA]</scope>
    <source>
        <strain evidence="2 3">ALS 81</strain>
    </source>
</reference>
<keyword evidence="1" id="KW-0732">Signal</keyword>
<organism evidence="2 3">
    <name type="scientific">Alginatibacterium sediminis</name>
    <dbReference type="NCBI Taxonomy" id="2164068"/>
    <lineage>
        <taxon>Bacteria</taxon>
        <taxon>Pseudomonadati</taxon>
        <taxon>Pseudomonadota</taxon>
        <taxon>Gammaproteobacteria</taxon>
        <taxon>Alteromonadales</taxon>
        <taxon>Alteromonadaceae</taxon>
        <taxon>Alginatibacterium</taxon>
    </lineage>
</organism>
<feature type="chain" id="PRO_5019253845" description="DUF3718 domain-containing protein" evidence="1">
    <location>
        <begin position="25"/>
        <end position="108"/>
    </location>
</feature>
<accession>A0A420E6U1</accession>
<evidence type="ECO:0000256" key="1">
    <source>
        <dbReference type="SAM" id="SignalP"/>
    </source>
</evidence>
<feature type="signal peptide" evidence="1">
    <location>
        <begin position="1"/>
        <end position="24"/>
    </location>
</feature>
<dbReference type="RefSeq" id="WP_120356387.1">
    <property type="nucleotide sequence ID" value="NZ_RAQO01000010.1"/>
</dbReference>
<keyword evidence="3" id="KW-1185">Reference proteome</keyword>
<comment type="caution">
    <text evidence="2">The sequence shown here is derived from an EMBL/GenBank/DDBJ whole genome shotgun (WGS) entry which is preliminary data.</text>
</comment>
<sequence length="108" mass="12340">MNIPKNRAARNLLLVAATCSLLMACNSSTQDEQLAWINDWDSFARYEQKMEMLNNCFKQANVRSMSEEMSAKQQRTFNSCELNSIVEIAEDEGIYLDAELLQANIIQL</sequence>
<name>A0A420E6U1_9ALTE</name>
<protein>
    <recommendedName>
        <fullName evidence="4">DUF3718 domain-containing protein</fullName>
    </recommendedName>
</protein>
<dbReference type="Proteomes" id="UP000286482">
    <property type="component" value="Unassembled WGS sequence"/>
</dbReference>
<dbReference type="AlphaFoldDB" id="A0A420E6U1"/>
<dbReference type="PROSITE" id="PS51257">
    <property type="entry name" value="PROKAR_LIPOPROTEIN"/>
    <property type="match status" value="1"/>
</dbReference>
<evidence type="ECO:0000313" key="3">
    <source>
        <dbReference type="Proteomes" id="UP000286482"/>
    </source>
</evidence>
<proteinExistence type="predicted"/>
<dbReference type="EMBL" id="RAQO01000010">
    <property type="protein sequence ID" value="RKF13677.1"/>
    <property type="molecule type" value="Genomic_DNA"/>
</dbReference>
<evidence type="ECO:0008006" key="4">
    <source>
        <dbReference type="Google" id="ProtNLM"/>
    </source>
</evidence>
<evidence type="ECO:0000313" key="2">
    <source>
        <dbReference type="EMBL" id="RKF13677.1"/>
    </source>
</evidence>
<dbReference type="OrthoDB" id="6267554at2"/>
<gene>
    <name evidence="2" type="ORF">DBZ36_18060</name>
</gene>